<comment type="catalytic activity">
    <reaction evidence="1 8">
        <text>Cleavage of hydrophobic, N-terminal signal or leader sequences from secreted and periplasmic proteins.</text>
        <dbReference type="EC" id="3.4.21.89"/>
    </reaction>
</comment>
<feature type="domain" description="Peptidase S26" evidence="10">
    <location>
        <begin position="73"/>
        <end position="283"/>
    </location>
</feature>
<dbReference type="InterPro" id="IPR019756">
    <property type="entry name" value="Pept_S26A_signal_pept_1_Ser-AS"/>
</dbReference>
<feature type="active site" evidence="7">
    <location>
        <position position="158"/>
    </location>
</feature>
<evidence type="ECO:0000256" key="7">
    <source>
        <dbReference type="PIRSR" id="PIRSR600223-1"/>
    </source>
</evidence>
<comment type="similarity">
    <text evidence="2 9">Belongs to the peptidase S26 family.</text>
</comment>
<dbReference type="GO" id="GO:0016020">
    <property type="term" value="C:membrane"/>
    <property type="evidence" value="ECO:0007669"/>
    <property type="project" value="UniProtKB-SubCell"/>
</dbReference>
<sequence length="296" mass="33972">MNFSLVLMLLTIGTGIIWCLDRFLWRPKRLALAKAEADQFSELNRQAIDQGEMSVIGEATSIYERISAQPKWIEYTGGFFPVILFVFILRSFLAEPFRIPSGSMLPTLYSGDFILVNKYEYGMRFPVFNFAITEGEAPKRGDIVVFKYPLDKNVDFIKRVIGVPGDEIRYFDKKLYINGKLQATTPDGNFFDKETYTDLKQYNENLDGVTHKILENDKIPSMARPVQGHNGLNQCLYNMGDVVCRVPEGHYFMMGDNRDNSADSRFWGFVPREDIVGRAFFIWLNISDMGRIGSIR</sequence>
<dbReference type="SUPFAM" id="SSF51306">
    <property type="entry name" value="LexA/Signal peptidase"/>
    <property type="match status" value="1"/>
</dbReference>
<dbReference type="PANTHER" id="PTHR43390">
    <property type="entry name" value="SIGNAL PEPTIDASE I"/>
    <property type="match status" value="1"/>
</dbReference>
<dbReference type="PRINTS" id="PR00727">
    <property type="entry name" value="LEADERPTASE"/>
</dbReference>
<dbReference type="Gene3D" id="2.10.109.10">
    <property type="entry name" value="Umud Fragment, subunit A"/>
    <property type="match status" value="1"/>
</dbReference>
<protein>
    <recommendedName>
        <fullName evidence="4 8">Signal peptidase I</fullName>
        <ecNumber evidence="3 8">3.4.21.89</ecNumber>
    </recommendedName>
</protein>
<evidence type="ECO:0000313" key="12">
    <source>
        <dbReference type="Proteomes" id="UP000824083"/>
    </source>
</evidence>
<evidence type="ECO:0000256" key="3">
    <source>
        <dbReference type="ARBA" id="ARBA00013208"/>
    </source>
</evidence>
<reference evidence="11" key="2">
    <citation type="journal article" date="2021" name="PeerJ">
        <title>Extensive microbial diversity within the chicken gut microbiome revealed by metagenomics and culture.</title>
        <authorList>
            <person name="Gilroy R."/>
            <person name="Ravi A."/>
            <person name="Getino M."/>
            <person name="Pursley I."/>
            <person name="Horton D.L."/>
            <person name="Alikhan N.F."/>
            <person name="Baker D."/>
            <person name="Gharbi K."/>
            <person name="Hall N."/>
            <person name="Watson M."/>
            <person name="Adriaenssens E.M."/>
            <person name="Foster-Nyarko E."/>
            <person name="Jarju S."/>
            <person name="Secka A."/>
            <person name="Antonio M."/>
            <person name="Oren A."/>
            <person name="Chaudhuri R.R."/>
            <person name="La Ragione R."/>
            <person name="Hildebrand F."/>
            <person name="Pallen M.J."/>
        </authorList>
    </citation>
    <scope>NUCLEOTIDE SEQUENCE</scope>
    <source>
        <strain evidence="11">7463</strain>
    </source>
</reference>
<dbReference type="Proteomes" id="UP000824083">
    <property type="component" value="Unassembled WGS sequence"/>
</dbReference>
<comment type="caution">
    <text evidence="9">Lacks conserved residue(s) required for the propagation of feature annotation.</text>
</comment>
<evidence type="ECO:0000256" key="4">
    <source>
        <dbReference type="ARBA" id="ARBA00019232"/>
    </source>
</evidence>
<evidence type="ECO:0000256" key="9">
    <source>
        <dbReference type="RuleBase" id="RU362042"/>
    </source>
</evidence>
<feature type="transmembrane region" description="Helical" evidence="8">
    <location>
        <begin position="6"/>
        <end position="25"/>
    </location>
</feature>
<evidence type="ECO:0000313" key="11">
    <source>
        <dbReference type="EMBL" id="HIU36841.1"/>
    </source>
</evidence>
<dbReference type="EMBL" id="DVMY01000021">
    <property type="protein sequence ID" value="HIU36841.1"/>
    <property type="molecule type" value="Genomic_DNA"/>
</dbReference>
<gene>
    <name evidence="11" type="primary">lepB</name>
    <name evidence="11" type="ORF">IAC56_00965</name>
</gene>
<evidence type="ECO:0000256" key="1">
    <source>
        <dbReference type="ARBA" id="ARBA00000677"/>
    </source>
</evidence>
<dbReference type="NCBIfam" id="TIGR02227">
    <property type="entry name" value="sigpep_I_bact"/>
    <property type="match status" value="1"/>
</dbReference>
<dbReference type="AlphaFoldDB" id="A0A9D1IHI3"/>
<keyword evidence="5 8" id="KW-0645">Protease</keyword>
<feature type="transmembrane region" description="Helical" evidence="8">
    <location>
        <begin position="72"/>
        <end position="93"/>
    </location>
</feature>
<comment type="subcellular location">
    <subcellularLocation>
        <location evidence="9">Membrane</location>
        <topology evidence="9">Single-pass type II membrane protein</topology>
    </subcellularLocation>
</comment>
<dbReference type="PROSITE" id="PS00501">
    <property type="entry name" value="SPASE_I_1"/>
    <property type="match status" value="1"/>
</dbReference>
<evidence type="ECO:0000256" key="2">
    <source>
        <dbReference type="ARBA" id="ARBA00009370"/>
    </source>
</evidence>
<comment type="caution">
    <text evidence="11">The sequence shown here is derived from an EMBL/GenBank/DDBJ whole genome shotgun (WGS) entry which is preliminary data.</text>
</comment>
<feature type="active site" evidence="7">
    <location>
        <position position="103"/>
    </location>
</feature>
<evidence type="ECO:0000256" key="6">
    <source>
        <dbReference type="ARBA" id="ARBA00022801"/>
    </source>
</evidence>
<dbReference type="InterPro" id="IPR019758">
    <property type="entry name" value="Pept_S26A_signal_pept_1_CS"/>
</dbReference>
<dbReference type="PANTHER" id="PTHR43390:SF1">
    <property type="entry name" value="CHLOROPLAST PROCESSING PEPTIDASE"/>
    <property type="match status" value="1"/>
</dbReference>
<dbReference type="InterPro" id="IPR019757">
    <property type="entry name" value="Pept_S26A_signal_pept_1_Lys-AS"/>
</dbReference>
<evidence type="ECO:0000256" key="5">
    <source>
        <dbReference type="ARBA" id="ARBA00022670"/>
    </source>
</evidence>
<keyword evidence="8" id="KW-0472">Membrane</keyword>
<dbReference type="InterPro" id="IPR000223">
    <property type="entry name" value="Pept_S26A_signal_pept_1"/>
</dbReference>
<proteinExistence type="inferred from homology"/>
<dbReference type="PROSITE" id="PS00761">
    <property type="entry name" value="SPASE_I_3"/>
    <property type="match status" value="1"/>
</dbReference>
<dbReference type="InterPro" id="IPR036286">
    <property type="entry name" value="LexA/Signal_pep-like_sf"/>
</dbReference>
<keyword evidence="6 8" id="KW-0378">Hydrolase</keyword>
<evidence type="ECO:0000256" key="8">
    <source>
        <dbReference type="RuleBase" id="RU003993"/>
    </source>
</evidence>
<name>A0A9D1IHI3_9BURK</name>
<dbReference type="CDD" id="cd06530">
    <property type="entry name" value="S26_SPase_I"/>
    <property type="match status" value="1"/>
</dbReference>
<evidence type="ECO:0000259" key="10">
    <source>
        <dbReference type="Pfam" id="PF10502"/>
    </source>
</evidence>
<keyword evidence="8" id="KW-1133">Transmembrane helix</keyword>
<accession>A0A9D1IHI3</accession>
<dbReference type="InterPro" id="IPR019533">
    <property type="entry name" value="Peptidase_S26"/>
</dbReference>
<dbReference type="GO" id="GO:0004252">
    <property type="term" value="F:serine-type endopeptidase activity"/>
    <property type="evidence" value="ECO:0007669"/>
    <property type="project" value="InterPro"/>
</dbReference>
<dbReference type="EC" id="3.4.21.89" evidence="3 8"/>
<dbReference type="GO" id="GO:0009003">
    <property type="term" value="F:signal peptidase activity"/>
    <property type="evidence" value="ECO:0007669"/>
    <property type="project" value="UniProtKB-EC"/>
</dbReference>
<dbReference type="GO" id="GO:0006465">
    <property type="term" value="P:signal peptide processing"/>
    <property type="evidence" value="ECO:0007669"/>
    <property type="project" value="InterPro"/>
</dbReference>
<reference evidence="11" key="1">
    <citation type="submission" date="2020-10" db="EMBL/GenBank/DDBJ databases">
        <authorList>
            <person name="Gilroy R."/>
        </authorList>
    </citation>
    <scope>NUCLEOTIDE SEQUENCE</scope>
    <source>
        <strain evidence="11">7463</strain>
    </source>
</reference>
<organism evidence="11 12">
    <name type="scientific">Candidatus Aphodousia faecigallinarum</name>
    <dbReference type="NCBI Taxonomy" id="2840677"/>
    <lineage>
        <taxon>Bacteria</taxon>
        <taxon>Pseudomonadati</taxon>
        <taxon>Pseudomonadota</taxon>
        <taxon>Betaproteobacteria</taxon>
        <taxon>Burkholderiales</taxon>
        <taxon>Sutterellaceae</taxon>
        <taxon>Sutterellaceae incertae sedis</taxon>
        <taxon>Candidatus Aphodousia</taxon>
    </lineage>
</organism>
<dbReference type="Pfam" id="PF10502">
    <property type="entry name" value="Peptidase_S26"/>
    <property type="match status" value="1"/>
</dbReference>
<keyword evidence="8" id="KW-0812">Transmembrane</keyword>
<dbReference type="PROSITE" id="PS00760">
    <property type="entry name" value="SPASE_I_2"/>
    <property type="match status" value="1"/>
</dbReference>